<evidence type="ECO:0000259" key="2">
    <source>
        <dbReference type="Pfam" id="PF01052"/>
    </source>
</evidence>
<feature type="region of interest" description="Disordered" evidence="1">
    <location>
        <begin position="1"/>
        <end position="25"/>
    </location>
</feature>
<keyword evidence="3" id="KW-0969">Cilium</keyword>
<gene>
    <name evidence="3" type="ORF">SAMN04488047_11189</name>
</gene>
<accession>A0A1I5SMC9</accession>
<dbReference type="Proteomes" id="UP000199356">
    <property type="component" value="Unassembled WGS sequence"/>
</dbReference>
<proteinExistence type="predicted"/>
<keyword evidence="3" id="KW-0966">Cell projection</keyword>
<dbReference type="InterPro" id="IPR001543">
    <property type="entry name" value="FliN-like_C"/>
</dbReference>
<organism evidence="3 4">
    <name type="scientific">Tranquillimonas alkanivorans</name>
    <dbReference type="NCBI Taxonomy" id="441119"/>
    <lineage>
        <taxon>Bacteria</taxon>
        <taxon>Pseudomonadati</taxon>
        <taxon>Pseudomonadota</taxon>
        <taxon>Alphaproteobacteria</taxon>
        <taxon>Rhodobacterales</taxon>
        <taxon>Roseobacteraceae</taxon>
        <taxon>Tranquillimonas</taxon>
    </lineage>
</organism>
<name>A0A1I5SMC9_9RHOB</name>
<dbReference type="Gene3D" id="2.30.330.10">
    <property type="entry name" value="SpoA-like"/>
    <property type="match status" value="1"/>
</dbReference>
<feature type="region of interest" description="Disordered" evidence="1">
    <location>
        <begin position="287"/>
        <end position="306"/>
    </location>
</feature>
<evidence type="ECO:0000313" key="4">
    <source>
        <dbReference type="Proteomes" id="UP000199356"/>
    </source>
</evidence>
<dbReference type="SUPFAM" id="SSF101801">
    <property type="entry name" value="Surface presentation of antigens (SPOA)"/>
    <property type="match status" value="1"/>
</dbReference>
<dbReference type="AlphaFoldDB" id="A0A1I5SMC9"/>
<dbReference type="EMBL" id="FOXA01000011">
    <property type="protein sequence ID" value="SFP71801.1"/>
    <property type="molecule type" value="Genomic_DNA"/>
</dbReference>
<feature type="domain" description="Flagellar motor switch protein FliN-like C-terminal" evidence="2">
    <location>
        <begin position="215"/>
        <end position="281"/>
    </location>
</feature>
<feature type="compositionally biased region" description="Pro residues" evidence="1">
    <location>
        <begin position="297"/>
        <end position="306"/>
    </location>
</feature>
<sequence>MSGDARPSALRRKLRGPPRTETPADDGLRAWRLALARALSETASLPARVRGIARDEVAPDAFEALPGEGDLILLLEAGSGRFGLALVDAALLTSVIEAQTMGRVMPRPVPERAPTGTDAAMVADALDRMLVLAERDVPGAECTGFRYATRLQGGPAIVLALADDTHSLMDVTFDLGNGAREGRLRLLFPPVPAPEVETPDKPHAAPWAERLEKAVMGGEVTVDGRLGRLRLTAEEVMALRPGATLPFDRKDLYRVRLITRDGTTAALAQLGRSGGYRALRLLPREEAKAAPDWDAAPEPPPLPSEE</sequence>
<dbReference type="InterPro" id="IPR036429">
    <property type="entry name" value="SpoA-like_sf"/>
</dbReference>
<dbReference type="RefSeq" id="WP_093423066.1">
    <property type="nucleotide sequence ID" value="NZ_FOXA01000011.1"/>
</dbReference>
<keyword evidence="4" id="KW-1185">Reference proteome</keyword>
<dbReference type="OrthoDB" id="7824563at2"/>
<keyword evidence="3" id="KW-0282">Flagellum</keyword>
<dbReference type="STRING" id="441119.SAMN04488047_11189"/>
<protein>
    <submittedName>
        <fullName evidence="3">Flagellar motor switch protein FliM</fullName>
    </submittedName>
</protein>
<evidence type="ECO:0000313" key="3">
    <source>
        <dbReference type="EMBL" id="SFP71801.1"/>
    </source>
</evidence>
<dbReference type="Pfam" id="PF01052">
    <property type="entry name" value="FliMN_C"/>
    <property type="match status" value="1"/>
</dbReference>
<reference evidence="3 4" key="1">
    <citation type="submission" date="2016-10" db="EMBL/GenBank/DDBJ databases">
        <authorList>
            <person name="de Groot N.N."/>
        </authorList>
    </citation>
    <scope>NUCLEOTIDE SEQUENCE [LARGE SCALE GENOMIC DNA]</scope>
    <source>
        <strain evidence="3 4">DSM 19547</strain>
    </source>
</reference>
<evidence type="ECO:0000256" key="1">
    <source>
        <dbReference type="SAM" id="MobiDB-lite"/>
    </source>
</evidence>